<keyword evidence="4 10" id="KW-0436">Ligase</keyword>
<keyword evidence="7 10" id="KW-0648">Protein biosynthesis</keyword>
<accession>A0AAE3HAR9</accession>
<comment type="catalytic activity">
    <reaction evidence="9 10">
        <text>tRNA(His) + L-histidine + ATP = L-histidyl-tRNA(His) + AMP + diphosphate + H(+)</text>
        <dbReference type="Rhea" id="RHEA:17313"/>
        <dbReference type="Rhea" id="RHEA-COMP:9665"/>
        <dbReference type="Rhea" id="RHEA-COMP:9689"/>
        <dbReference type="ChEBI" id="CHEBI:15378"/>
        <dbReference type="ChEBI" id="CHEBI:30616"/>
        <dbReference type="ChEBI" id="CHEBI:33019"/>
        <dbReference type="ChEBI" id="CHEBI:57595"/>
        <dbReference type="ChEBI" id="CHEBI:78442"/>
        <dbReference type="ChEBI" id="CHEBI:78527"/>
        <dbReference type="ChEBI" id="CHEBI:456215"/>
        <dbReference type="EC" id="6.1.1.21"/>
    </reaction>
</comment>
<keyword evidence="8 10" id="KW-0030">Aminoacyl-tRNA synthetase</keyword>
<dbReference type="InterPro" id="IPR015807">
    <property type="entry name" value="His-tRNA-ligase"/>
</dbReference>
<evidence type="ECO:0000256" key="6">
    <source>
        <dbReference type="ARBA" id="ARBA00022840"/>
    </source>
</evidence>
<dbReference type="GO" id="GO:0005524">
    <property type="term" value="F:ATP binding"/>
    <property type="evidence" value="ECO:0007669"/>
    <property type="project" value="UniProtKB-UniRule"/>
</dbReference>
<dbReference type="InterPro" id="IPR004154">
    <property type="entry name" value="Anticodon-bd"/>
</dbReference>
<evidence type="ECO:0000313" key="13">
    <source>
        <dbReference type="EMBL" id="MCQ6962845.1"/>
    </source>
</evidence>
<dbReference type="SUPFAM" id="SSF52954">
    <property type="entry name" value="Class II aaRS ABD-related"/>
    <property type="match status" value="1"/>
</dbReference>
<dbReference type="InterPro" id="IPR006195">
    <property type="entry name" value="aa-tRNA-synth_II"/>
</dbReference>
<feature type="binding site" evidence="11">
    <location>
        <position position="108"/>
    </location>
    <ligand>
        <name>L-histidine</name>
        <dbReference type="ChEBI" id="CHEBI:57595"/>
    </ligand>
</feature>
<comment type="subcellular location">
    <subcellularLocation>
        <location evidence="1 10">Cytoplasm</location>
    </subcellularLocation>
</comment>
<dbReference type="InterPro" id="IPR004517">
    <property type="entry name" value="HisZ"/>
</dbReference>
<comment type="similarity">
    <text evidence="2 10">Belongs to the class-II aminoacyl-tRNA synthetase family.</text>
</comment>
<dbReference type="HAMAP" id="MF_00125">
    <property type="entry name" value="HisZ"/>
    <property type="match status" value="1"/>
</dbReference>
<reference evidence="13 14" key="1">
    <citation type="journal article" date="2011" name="Appl. Environ. Microbiol.">
        <title>Methanogenic archaea isolated from Taiwan's Chelungpu fault.</title>
        <authorList>
            <person name="Wu S.Y."/>
            <person name="Lai M.C."/>
        </authorList>
    </citation>
    <scope>NUCLEOTIDE SEQUENCE [LARGE SCALE GENOMIC DNA]</scope>
    <source>
        <strain evidence="13 14">St545Mb</strain>
    </source>
</reference>
<proteinExistence type="inferred from homology"/>
<dbReference type="PROSITE" id="PS50862">
    <property type="entry name" value="AA_TRNA_LIGASE_II"/>
    <property type="match status" value="1"/>
</dbReference>
<dbReference type="Gene3D" id="3.30.930.10">
    <property type="entry name" value="Bira Bifunctional Protein, Domain 2"/>
    <property type="match status" value="1"/>
</dbReference>
<dbReference type="PANTHER" id="PTHR43707">
    <property type="entry name" value="HISTIDYL-TRNA SYNTHETASE"/>
    <property type="match status" value="1"/>
</dbReference>
<evidence type="ECO:0000256" key="3">
    <source>
        <dbReference type="ARBA" id="ARBA00022490"/>
    </source>
</evidence>
<feature type="binding site" evidence="11">
    <location>
        <position position="258"/>
    </location>
    <ligand>
        <name>L-histidine</name>
        <dbReference type="ChEBI" id="CHEBI:57595"/>
    </ligand>
</feature>
<evidence type="ECO:0000256" key="4">
    <source>
        <dbReference type="ARBA" id="ARBA00022598"/>
    </source>
</evidence>
<evidence type="ECO:0000256" key="10">
    <source>
        <dbReference type="HAMAP-Rule" id="MF_00127"/>
    </source>
</evidence>
<dbReference type="GO" id="GO:0004821">
    <property type="term" value="F:histidine-tRNA ligase activity"/>
    <property type="evidence" value="ECO:0007669"/>
    <property type="project" value="UniProtKB-UniRule"/>
</dbReference>
<name>A0AAE3HAR9_9EURY</name>
<keyword evidence="6 10" id="KW-0067">ATP-binding</keyword>
<evidence type="ECO:0000256" key="1">
    <source>
        <dbReference type="ARBA" id="ARBA00004496"/>
    </source>
</evidence>
<evidence type="ECO:0000256" key="11">
    <source>
        <dbReference type="PIRSR" id="PIRSR001549-1"/>
    </source>
</evidence>
<dbReference type="HAMAP" id="MF_00127">
    <property type="entry name" value="His_tRNA_synth"/>
    <property type="match status" value="1"/>
</dbReference>
<feature type="binding site" evidence="11">
    <location>
        <begin position="262"/>
        <end position="263"/>
    </location>
    <ligand>
        <name>L-histidine</name>
        <dbReference type="ChEBI" id="CHEBI:57595"/>
    </ligand>
</feature>
<dbReference type="NCBIfam" id="TIGR00442">
    <property type="entry name" value="hisS"/>
    <property type="match status" value="1"/>
</dbReference>
<comment type="caution">
    <text evidence="13">The sequence shown here is derived from an EMBL/GenBank/DDBJ whole genome shotgun (WGS) entry which is preliminary data.</text>
</comment>
<dbReference type="CDD" id="cd00859">
    <property type="entry name" value="HisRS_anticodon"/>
    <property type="match status" value="1"/>
</dbReference>
<dbReference type="Pfam" id="PF13393">
    <property type="entry name" value="tRNA-synt_His"/>
    <property type="match status" value="1"/>
</dbReference>
<feature type="binding site" evidence="11">
    <location>
        <position position="126"/>
    </location>
    <ligand>
        <name>L-histidine</name>
        <dbReference type="ChEBI" id="CHEBI:57595"/>
    </ligand>
</feature>
<evidence type="ECO:0000256" key="2">
    <source>
        <dbReference type="ARBA" id="ARBA00008226"/>
    </source>
</evidence>
<keyword evidence="14" id="KW-1185">Reference proteome</keyword>
<feature type="domain" description="Aminoacyl-transfer RNA synthetases class-II family profile" evidence="12">
    <location>
        <begin position="7"/>
        <end position="323"/>
    </location>
</feature>
<dbReference type="PANTHER" id="PTHR43707:SF1">
    <property type="entry name" value="HISTIDINE--TRNA LIGASE, MITOCHONDRIAL-RELATED"/>
    <property type="match status" value="1"/>
</dbReference>
<evidence type="ECO:0000256" key="7">
    <source>
        <dbReference type="ARBA" id="ARBA00022917"/>
    </source>
</evidence>
<dbReference type="InterPro" id="IPR033656">
    <property type="entry name" value="HisRS_anticodon"/>
</dbReference>
<dbReference type="PIRSF" id="PIRSF001549">
    <property type="entry name" value="His-tRNA_synth"/>
    <property type="match status" value="1"/>
</dbReference>
<evidence type="ECO:0000256" key="8">
    <source>
        <dbReference type="ARBA" id="ARBA00023146"/>
    </source>
</evidence>
<feature type="binding site" evidence="11">
    <location>
        <position position="122"/>
    </location>
    <ligand>
        <name>L-histidine</name>
        <dbReference type="ChEBI" id="CHEBI:57595"/>
    </ligand>
</feature>
<dbReference type="GO" id="GO:0005737">
    <property type="term" value="C:cytoplasm"/>
    <property type="evidence" value="ECO:0007669"/>
    <property type="project" value="UniProtKB-SubCell"/>
</dbReference>
<dbReference type="SUPFAM" id="SSF55681">
    <property type="entry name" value="Class II aaRS and biotin synthetases"/>
    <property type="match status" value="1"/>
</dbReference>
<evidence type="ECO:0000313" key="14">
    <source>
        <dbReference type="Proteomes" id="UP001206983"/>
    </source>
</evidence>
<dbReference type="Gene3D" id="3.40.50.800">
    <property type="entry name" value="Anticodon-binding domain"/>
    <property type="match status" value="1"/>
</dbReference>
<evidence type="ECO:0000256" key="5">
    <source>
        <dbReference type="ARBA" id="ARBA00022741"/>
    </source>
</evidence>
<feature type="binding site" evidence="11">
    <location>
        <begin position="78"/>
        <end position="80"/>
    </location>
    <ligand>
        <name>L-histidine</name>
        <dbReference type="ChEBI" id="CHEBI:57595"/>
    </ligand>
</feature>
<keyword evidence="3 10" id="KW-0963">Cytoplasm</keyword>
<sequence>MTISRPRGTRDFLPEDTRRRRNVENILRRVVRNWGFQEIITPTFESLELFTMKSGEGIVGELYNFTDKGEREMTLRPELTAPVMRMYVNEMQARQRPLKLFYFENCFRYERPQKGRFREFWQFGVELIGSDKADADAEVIALANEMLKAVGIRGDLHVNHLGVIRRLLSVLETGQQSKIMRLVDKKEYQALEDYLAEINAPSDLRMKLTELIDLTGNDAIEKARMLVGDIPELTTYQELLTLLDTYGVEYTIDFGIARGLDYYTGMVFEVYAEGLGAQKQVCGGGSYQLIKLFGGGEVPSTGFGLGFDRIMEVCTIEPEEAKPVVIIAMESTRLEAVKTAMQLRPYIPVHIDLMKRNFKAQLSYANYLEAGYAVIIGDKEAAAGKLMLKDMQSGEQELLTVEEVISKLAL</sequence>
<dbReference type="GO" id="GO:0006427">
    <property type="term" value="P:histidyl-tRNA aminoacylation"/>
    <property type="evidence" value="ECO:0007669"/>
    <property type="project" value="UniProtKB-UniRule"/>
</dbReference>
<dbReference type="CDD" id="cd00773">
    <property type="entry name" value="HisRS-like_core"/>
    <property type="match status" value="1"/>
</dbReference>
<dbReference type="InterPro" id="IPR041715">
    <property type="entry name" value="HisRS-like_core"/>
</dbReference>
<dbReference type="InterPro" id="IPR036621">
    <property type="entry name" value="Anticodon-bd_dom_sf"/>
</dbReference>
<organism evidence="13 14">
    <name type="scientific">Methanolobus chelungpuianus</name>
    <dbReference type="NCBI Taxonomy" id="502115"/>
    <lineage>
        <taxon>Archaea</taxon>
        <taxon>Methanobacteriati</taxon>
        <taxon>Methanobacteriota</taxon>
        <taxon>Stenosarchaea group</taxon>
        <taxon>Methanomicrobia</taxon>
        <taxon>Methanosarcinales</taxon>
        <taxon>Methanosarcinaceae</taxon>
        <taxon>Methanolobus</taxon>
    </lineage>
</organism>
<keyword evidence="5 10" id="KW-0547">Nucleotide-binding</keyword>
<dbReference type="Pfam" id="PF03129">
    <property type="entry name" value="HGTP_anticodon"/>
    <property type="match status" value="1"/>
</dbReference>
<evidence type="ECO:0000256" key="9">
    <source>
        <dbReference type="ARBA" id="ARBA00047639"/>
    </source>
</evidence>
<dbReference type="Proteomes" id="UP001206983">
    <property type="component" value="Unassembled WGS sequence"/>
</dbReference>
<evidence type="ECO:0000259" key="12">
    <source>
        <dbReference type="PROSITE" id="PS50862"/>
    </source>
</evidence>
<dbReference type="RefSeq" id="WP_256622699.1">
    <property type="nucleotide sequence ID" value="NZ_JTEO01000004.1"/>
</dbReference>
<dbReference type="EMBL" id="JTEO01000004">
    <property type="protein sequence ID" value="MCQ6962845.1"/>
    <property type="molecule type" value="Genomic_DNA"/>
</dbReference>
<dbReference type="InterPro" id="IPR045864">
    <property type="entry name" value="aa-tRNA-synth_II/BPL/LPL"/>
</dbReference>
<dbReference type="GO" id="GO:0000105">
    <property type="term" value="P:L-histidine biosynthetic process"/>
    <property type="evidence" value="ECO:0007669"/>
    <property type="project" value="InterPro"/>
</dbReference>
<dbReference type="AlphaFoldDB" id="A0AAE3HAR9"/>
<protein>
    <recommendedName>
        <fullName evidence="10">Histidine--tRNA ligase</fullName>
        <ecNumber evidence="10">6.1.1.21</ecNumber>
    </recommendedName>
    <alternativeName>
        <fullName evidence="10">Histidyl-tRNA synthetase</fullName>
        <shortName evidence="10">HisRS</shortName>
    </alternativeName>
</protein>
<dbReference type="InterPro" id="IPR004516">
    <property type="entry name" value="HisRS/HisZ"/>
</dbReference>
<gene>
    <name evidence="10" type="primary">hisS</name>
    <name evidence="13" type="ORF">PV02_07080</name>
</gene>
<dbReference type="EC" id="6.1.1.21" evidence="10"/>